<dbReference type="Gene3D" id="3.30.70.1230">
    <property type="entry name" value="Nucleotide cyclase"/>
    <property type="match status" value="1"/>
</dbReference>
<evidence type="ECO:0000313" key="2">
    <source>
        <dbReference type="EMBL" id="GAG19646.1"/>
    </source>
</evidence>
<dbReference type="SUPFAM" id="SSF55073">
    <property type="entry name" value="Nucleotide cyclase"/>
    <property type="match status" value="1"/>
</dbReference>
<accession>X0X3R9</accession>
<dbReference type="InterPro" id="IPR029787">
    <property type="entry name" value="Nucleotide_cyclase"/>
</dbReference>
<organism evidence="2">
    <name type="scientific">marine sediment metagenome</name>
    <dbReference type="NCBI Taxonomy" id="412755"/>
    <lineage>
        <taxon>unclassified sequences</taxon>
        <taxon>metagenomes</taxon>
        <taxon>ecological metagenomes</taxon>
    </lineage>
</organism>
<protein>
    <recommendedName>
        <fullName evidence="1">Guanylate cyclase domain-containing protein</fullName>
    </recommendedName>
</protein>
<feature type="domain" description="Guanylate cyclase" evidence="1">
    <location>
        <begin position="1"/>
        <end position="26"/>
    </location>
</feature>
<dbReference type="Pfam" id="PF00211">
    <property type="entry name" value="Guanylate_cyc"/>
    <property type="match status" value="1"/>
</dbReference>
<evidence type="ECO:0000259" key="1">
    <source>
        <dbReference type="PROSITE" id="PS50125"/>
    </source>
</evidence>
<feature type="non-terminal residue" evidence="2">
    <location>
        <position position="1"/>
    </location>
</feature>
<dbReference type="AlphaFoldDB" id="X0X3R9"/>
<reference evidence="2" key="1">
    <citation type="journal article" date="2014" name="Front. Microbiol.">
        <title>High frequency of phylogenetically diverse reductive dehalogenase-homologous genes in deep subseafloor sedimentary metagenomes.</title>
        <authorList>
            <person name="Kawai M."/>
            <person name="Futagami T."/>
            <person name="Toyoda A."/>
            <person name="Takaki Y."/>
            <person name="Nishi S."/>
            <person name="Hori S."/>
            <person name="Arai W."/>
            <person name="Tsubouchi T."/>
            <person name="Morono Y."/>
            <person name="Uchiyama I."/>
            <person name="Ito T."/>
            <person name="Fujiyama A."/>
            <person name="Inagaki F."/>
            <person name="Takami H."/>
        </authorList>
    </citation>
    <scope>NUCLEOTIDE SEQUENCE</scope>
    <source>
        <strain evidence="2">Expedition CK06-06</strain>
    </source>
</reference>
<gene>
    <name evidence="2" type="ORF">S01H1_60312</name>
</gene>
<dbReference type="PROSITE" id="PS50125">
    <property type="entry name" value="GUANYLATE_CYCLASE_2"/>
    <property type="match status" value="1"/>
</dbReference>
<sequence>GIHAGDVIREGNNVYGGAVNIAARVASASAPGEILVSDIVRGLARTSAGVSFDDRGEHALKGVGEPQRLFAVREGGAS</sequence>
<dbReference type="EMBL" id="BARS01039502">
    <property type="protein sequence ID" value="GAG19646.1"/>
    <property type="molecule type" value="Genomic_DNA"/>
</dbReference>
<name>X0X3R9_9ZZZZ</name>
<proteinExistence type="predicted"/>
<dbReference type="GO" id="GO:0009190">
    <property type="term" value="P:cyclic nucleotide biosynthetic process"/>
    <property type="evidence" value="ECO:0007669"/>
    <property type="project" value="InterPro"/>
</dbReference>
<comment type="caution">
    <text evidence="2">The sequence shown here is derived from an EMBL/GenBank/DDBJ whole genome shotgun (WGS) entry which is preliminary data.</text>
</comment>
<dbReference type="GO" id="GO:0035556">
    <property type="term" value="P:intracellular signal transduction"/>
    <property type="evidence" value="ECO:0007669"/>
    <property type="project" value="InterPro"/>
</dbReference>
<dbReference type="InterPro" id="IPR001054">
    <property type="entry name" value="A/G_cyclase"/>
</dbReference>